<organism evidence="2">
    <name type="scientific">uncultured Caudovirales phage</name>
    <dbReference type="NCBI Taxonomy" id="2100421"/>
    <lineage>
        <taxon>Viruses</taxon>
        <taxon>Duplodnaviria</taxon>
        <taxon>Heunggongvirae</taxon>
        <taxon>Uroviricota</taxon>
        <taxon>Caudoviricetes</taxon>
        <taxon>Peduoviridae</taxon>
        <taxon>Maltschvirus</taxon>
        <taxon>Maltschvirus maltsch</taxon>
    </lineage>
</organism>
<sequence length="169" mass="18386">FENGDCGNNYHKSADTKFEVGKSYIYELGGKGNIPSIKWISEADDSSSSPSSPSSSPSPSSPSSSAPKSFGKSPEESNRIARMNALTNAINFFIHQQGIDKGQNFLNPLNVMILAREFEVFICEGLEATPSAIEYNKTNAGIKSSTSSSGILQNFKEEQIKLMEDDMPF</sequence>
<feature type="region of interest" description="Disordered" evidence="1">
    <location>
        <begin position="39"/>
        <end position="78"/>
    </location>
</feature>
<dbReference type="EMBL" id="LR798330">
    <property type="protein sequence ID" value="CAB5223766.1"/>
    <property type="molecule type" value="Genomic_DNA"/>
</dbReference>
<accession>A0A6J7WZZ7</accession>
<feature type="non-terminal residue" evidence="2">
    <location>
        <position position="1"/>
    </location>
</feature>
<protein>
    <submittedName>
        <fullName evidence="2">Uncharacterized protein</fullName>
    </submittedName>
</protein>
<evidence type="ECO:0000256" key="1">
    <source>
        <dbReference type="SAM" id="MobiDB-lite"/>
    </source>
</evidence>
<evidence type="ECO:0000313" key="2">
    <source>
        <dbReference type="EMBL" id="CAB5223766.1"/>
    </source>
</evidence>
<feature type="compositionally biased region" description="Low complexity" evidence="1">
    <location>
        <begin position="46"/>
        <end position="65"/>
    </location>
</feature>
<reference evidence="2" key="1">
    <citation type="submission" date="2020-05" db="EMBL/GenBank/DDBJ databases">
        <authorList>
            <person name="Chiriac C."/>
            <person name="Salcher M."/>
            <person name="Ghai R."/>
            <person name="Kavagutti S V."/>
        </authorList>
    </citation>
    <scope>NUCLEOTIDE SEQUENCE</scope>
</reference>
<name>A0A6J7WZZ7_9CAUD</name>
<gene>
    <name evidence="2" type="ORF">UFOVP386_1</name>
</gene>
<proteinExistence type="predicted"/>